<dbReference type="EMBL" id="CABWLH010000009">
    <property type="protein sequence ID" value="VXB49790.1"/>
    <property type="molecule type" value="Genomic_DNA"/>
</dbReference>
<accession>A0A653R7C4</accession>
<protein>
    <submittedName>
        <fullName evidence="1">Uncharacterized protein</fullName>
    </submittedName>
</protein>
<sequence length="43" mass="4896">MKEGYKYHEIDNMDLNGFLRLANRKGQSEGSVPIDQILRPGGF</sequence>
<dbReference type="Proteomes" id="UP000433089">
    <property type="component" value="Unassembled WGS sequence"/>
</dbReference>
<evidence type="ECO:0000313" key="1">
    <source>
        <dbReference type="EMBL" id="VXB49790.1"/>
    </source>
</evidence>
<evidence type="ECO:0000313" key="2">
    <source>
        <dbReference type="Proteomes" id="UP000433089"/>
    </source>
</evidence>
<proteinExistence type="predicted"/>
<dbReference type="AlphaFoldDB" id="A0A653R7C4"/>
<organism evidence="1 2">
    <name type="scientific">Bacillus altitudinis</name>
    <dbReference type="NCBI Taxonomy" id="293387"/>
    <lineage>
        <taxon>Bacteria</taxon>
        <taxon>Bacillati</taxon>
        <taxon>Bacillota</taxon>
        <taxon>Bacilli</taxon>
        <taxon>Bacillales</taxon>
        <taxon>Bacillaceae</taxon>
        <taxon>Bacillus</taxon>
    </lineage>
</organism>
<gene>
    <name evidence="1" type="ORF">BACI348_40851</name>
</gene>
<name>A0A653R7C4_BACAB</name>
<reference evidence="1 2" key="1">
    <citation type="submission" date="2019-10" db="EMBL/GenBank/DDBJ databases">
        <authorList>
            <person name="Karimi E."/>
        </authorList>
    </citation>
    <scope>NUCLEOTIDE SEQUENCE [LARGE SCALE GENOMIC DNA]</scope>
    <source>
        <strain evidence="1">Bacillus sp. 348</strain>
    </source>
</reference>